<evidence type="ECO:0000256" key="3">
    <source>
        <dbReference type="ARBA" id="ARBA00022490"/>
    </source>
</evidence>
<dbReference type="GO" id="GO:0051082">
    <property type="term" value="F:unfolded protein binding"/>
    <property type="evidence" value="ECO:0007669"/>
    <property type="project" value="TreeGrafter"/>
</dbReference>
<organism evidence="10 11">
    <name type="scientific">Tilletia horrida</name>
    <dbReference type="NCBI Taxonomy" id="155126"/>
    <lineage>
        <taxon>Eukaryota</taxon>
        <taxon>Fungi</taxon>
        <taxon>Dikarya</taxon>
        <taxon>Basidiomycota</taxon>
        <taxon>Ustilaginomycotina</taxon>
        <taxon>Exobasidiomycetes</taxon>
        <taxon>Tilletiales</taxon>
        <taxon>Tilletiaceae</taxon>
        <taxon>Tilletia</taxon>
    </lineage>
</organism>
<dbReference type="GO" id="GO:0005737">
    <property type="term" value="C:cytoplasm"/>
    <property type="evidence" value="ECO:0007669"/>
    <property type="project" value="UniProtKB-SubCell"/>
</dbReference>
<accession>A0AAN6GBE9</accession>
<proteinExistence type="inferred from homology"/>
<evidence type="ECO:0000313" key="11">
    <source>
        <dbReference type="Proteomes" id="UP001176521"/>
    </source>
</evidence>
<keyword evidence="4" id="KW-0143">Chaperone</keyword>
<dbReference type="GO" id="GO:0019901">
    <property type="term" value="F:protein kinase binding"/>
    <property type="evidence" value="ECO:0007669"/>
    <property type="project" value="InterPro"/>
</dbReference>
<evidence type="ECO:0000256" key="2">
    <source>
        <dbReference type="ARBA" id="ARBA00006222"/>
    </source>
</evidence>
<dbReference type="SUPFAM" id="SSF101391">
    <property type="entry name" value="Hsp90 co-chaperone CDC37"/>
    <property type="match status" value="1"/>
</dbReference>
<dbReference type="InterPro" id="IPR038189">
    <property type="entry name" value="Cdc37_Hsp90-bd_sf"/>
</dbReference>
<feature type="compositionally biased region" description="Basic and acidic residues" evidence="6">
    <location>
        <begin position="207"/>
        <end position="219"/>
    </location>
</feature>
<sequence>MPLNYSKWDNIELSDDSDVEVHPNVDKKSFIRWKQRDIHEKREQRKVLLDNLKAEQKTNDALRPRIQDLKEGLRISGAPSFKAEHERLTAQRAANGNKDSGPNNGPSIDDLVLKLLGIINDTPSVKAATAAAPSAPAEDSGPSSAASTSSPTDELTKALAAQVDANLAKLDARQADIKKQLQTMEEEDKRKITTDGIKEGWSSGHISKAEPEPEPEVVKPKAKAKPASKETVTTIETLNSPAAGGSKDAGKSSATGAEEDDDDDEELPELTPTLNAWIDLPTVLPNFPLTQTALPPSYNPAKSLNPAPFEVALKFLASHKQLITRRVATDDGDDQDPTDACLFEAFQAQMAGKAERARKCVEKGLMLQYCRKLGPDGVNLFFRKIMGGEPKAAVLYINDVLSTYTRIVERAAALSTKHSSGDVEQIQLVPEDENTTISFSVPSKPPPVEELKVELPTEEELKEANERARAEGRQEMPALTIADVHEMLMRRWEIFEGFSADLQAALKTEKLDEVNKVLGSMNVTEAEEAVRLMDEANILEFGSGADGDVIVDQTGK</sequence>
<evidence type="ECO:0000256" key="5">
    <source>
        <dbReference type="ARBA" id="ARBA00031396"/>
    </source>
</evidence>
<evidence type="ECO:0000256" key="4">
    <source>
        <dbReference type="ARBA" id="ARBA00023186"/>
    </source>
</evidence>
<keyword evidence="3" id="KW-0963">Cytoplasm</keyword>
<comment type="caution">
    <text evidence="10">The sequence shown here is derived from an EMBL/GenBank/DDBJ whole genome shotgun (WGS) entry which is preliminary data.</text>
</comment>
<dbReference type="Pfam" id="PF08565">
    <property type="entry name" value="CDC37_M"/>
    <property type="match status" value="1"/>
</dbReference>
<evidence type="ECO:0000256" key="1">
    <source>
        <dbReference type="ARBA" id="ARBA00004496"/>
    </source>
</evidence>
<dbReference type="PANTHER" id="PTHR12800:SF4">
    <property type="entry name" value="HSP90 CO-CHAPERONE CDC37"/>
    <property type="match status" value="1"/>
</dbReference>
<dbReference type="AlphaFoldDB" id="A0AAN6GBE9"/>
<dbReference type="InterPro" id="IPR013874">
    <property type="entry name" value="Cdc37_Hsp90-bd"/>
</dbReference>
<feature type="region of interest" description="Disordered" evidence="6">
    <location>
        <begin position="129"/>
        <end position="154"/>
    </location>
</feature>
<feature type="region of interest" description="Disordered" evidence="6">
    <location>
        <begin position="181"/>
        <end position="268"/>
    </location>
</feature>
<evidence type="ECO:0000313" key="10">
    <source>
        <dbReference type="EMBL" id="KAK0531551.1"/>
    </source>
</evidence>
<feature type="domain" description="Cdc37 N-terminal" evidence="9">
    <location>
        <begin position="2"/>
        <end position="204"/>
    </location>
</feature>
<dbReference type="InterPro" id="IPR013873">
    <property type="entry name" value="Cdc37_C"/>
</dbReference>
<name>A0AAN6GBE9_9BASI</name>
<evidence type="ECO:0000259" key="7">
    <source>
        <dbReference type="SMART" id="SM01069"/>
    </source>
</evidence>
<dbReference type="Gene3D" id="1.20.58.610">
    <property type="entry name" value="Cdc37, Hsp90 binding domain"/>
    <property type="match status" value="1"/>
</dbReference>
<feature type="domain" description="Cdc37 Hsp90 binding" evidence="8">
    <location>
        <begin position="207"/>
        <end position="424"/>
    </location>
</feature>
<dbReference type="InterPro" id="IPR004918">
    <property type="entry name" value="Cdc37"/>
</dbReference>
<dbReference type="EMBL" id="JAPDMQ010000183">
    <property type="protein sequence ID" value="KAK0531551.1"/>
    <property type="molecule type" value="Genomic_DNA"/>
</dbReference>
<dbReference type="Pfam" id="PF03234">
    <property type="entry name" value="CDC37_N"/>
    <property type="match status" value="1"/>
</dbReference>
<dbReference type="SMART" id="SM01071">
    <property type="entry name" value="CDC37_N"/>
    <property type="match status" value="1"/>
</dbReference>
<comment type="similarity">
    <text evidence="2">Belongs to the CDC37 family.</text>
</comment>
<dbReference type="GO" id="GO:0050821">
    <property type="term" value="P:protein stabilization"/>
    <property type="evidence" value="ECO:0007669"/>
    <property type="project" value="TreeGrafter"/>
</dbReference>
<evidence type="ECO:0000259" key="9">
    <source>
        <dbReference type="SMART" id="SM01071"/>
    </source>
</evidence>
<dbReference type="GO" id="GO:0031072">
    <property type="term" value="F:heat shock protein binding"/>
    <property type="evidence" value="ECO:0007669"/>
    <property type="project" value="TreeGrafter"/>
</dbReference>
<dbReference type="SMART" id="SM01070">
    <property type="entry name" value="CDC37_M"/>
    <property type="match status" value="1"/>
</dbReference>
<feature type="domain" description="Cdc37 C-terminal" evidence="7">
    <location>
        <begin position="474"/>
        <end position="553"/>
    </location>
</feature>
<protein>
    <recommendedName>
        <fullName evidence="5">Hsp90 chaperone protein kinase-targeting subunit</fullName>
    </recommendedName>
</protein>
<feature type="compositionally biased region" description="Low complexity" evidence="6">
    <location>
        <begin position="129"/>
        <end position="153"/>
    </location>
</feature>
<reference evidence="10" key="1">
    <citation type="journal article" date="2023" name="PhytoFront">
        <title>Draft Genome Resources of Seven Strains of Tilletia horrida, Causal Agent of Kernel Smut of Rice.</title>
        <authorList>
            <person name="Khanal S."/>
            <person name="Antony Babu S."/>
            <person name="Zhou X.G."/>
        </authorList>
    </citation>
    <scope>NUCLEOTIDE SEQUENCE</scope>
    <source>
        <strain evidence="10">TX3</strain>
    </source>
</reference>
<dbReference type="PANTHER" id="PTHR12800">
    <property type="entry name" value="CDC37-RELATED"/>
    <property type="match status" value="1"/>
</dbReference>
<dbReference type="Proteomes" id="UP001176521">
    <property type="component" value="Unassembled WGS sequence"/>
</dbReference>
<comment type="subcellular location">
    <subcellularLocation>
        <location evidence="1">Cytoplasm</location>
    </subcellularLocation>
</comment>
<feature type="compositionally biased region" description="Acidic residues" evidence="6">
    <location>
        <begin position="257"/>
        <end position="268"/>
    </location>
</feature>
<dbReference type="GO" id="GO:0051087">
    <property type="term" value="F:protein-folding chaperone binding"/>
    <property type="evidence" value="ECO:0007669"/>
    <property type="project" value="TreeGrafter"/>
</dbReference>
<evidence type="ECO:0000259" key="8">
    <source>
        <dbReference type="SMART" id="SM01070"/>
    </source>
</evidence>
<dbReference type="SMART" id="SM01069">
    <property type="entry name" value="CDC37_C"/>
    <property type="match status" value="1"/>
</dbReference>
<feature type="compositionally biased region" description="Polar residues" evidence="6">
    <location>
        <begin position="231"/>
        <end position="240"/>
    </location>
</feature>
<dbReference type="InterPro" id="IPR013855">
    <property type="entry name" value="Cdc37_N_dom"/>
</dbReference>
<feature type="compositionally biased region" description="Basic and acidic residues" evidence="6">
    <location>
        <begin position="187"/>
        <end position="198"/>
    </location>
</feature>
<evidence type="ECO:0000256" key="6">
    <source>
        <dbReference type="SAM" id="MobiDB-lite"/>
    </source>
</evidence>
<keyword evidence="11" id="KW-1185">Reference proteome</keyword>
<gene>
    <name evidence="10" type="primary">CDC37</name>
    <name evidence="10" type="ORF">OC842_003587</name>
</gene>
<dbReference type="Pfam" id="PF08564">
    <property type="entry name" value="CDC37_C"/>
    <property type="match status" value="1"/>
</dbReference>
<dbReference type="GO" id="GO:0006457">
    <property type="term" value="P:protein folding"/>
    <property type="evidence" value="ECO:0007669"/>
    <property type="project" value="TreeGrafter"/>
</dbReference>